<dbReference type="Proteomes" id="UP001161390">
    <property type="component" value="Unassembled WGS sequence"/>
</dbReference>
<evidence type="ECO:0000256" key="1">
    <source>
        <dbReference type="SAM" id="MobiDB-lite"/>
    </source>
</evidence>
<sequence>MQNFATLSTETGEAETLTRQARRAADNYTARFGVYPPATIIVPGGVISPELQAQLAANGYVTLMPWITARQRAALREATIRSQIEAQLMGQPDAVRQAALSAALAQVGQSGTDARNTSVLAHELGHKWFIHQFHQTDVDLVQHAYGGWAPDWLDEAVAVSLEGVELKSRRREFFRGAMPDAAIALSEFLTMEHPSAAVARALADQSRIVQAEADGPKTHAVNAPGESTGKKGSTGEKESTGKTSRKTSRVITLSGKDAEQFVAASGGDRVLVFYAQALIFGDYLEDRSGRPSILADIASALFTGMDFKLWLATNPYDLPQNLEALQADWDEFADLKQP</sequence>
<keyword evidence="3" id="KW-1185">Reference proteome</keyword>
<comment type="caution">
    <text evidence="2">The sequence shown here is derived from an EMBL/GenBank/DDBJ whole genome shotgun (WGS) entry which is preliminary data.</text>
</comment>
<feature type="region of interest" description="Disordered" evidence="1">
    <location>
        <begin position="213"/>
        <end position="247"/>
    </location>
</feature>
<gene>
    <name evidence="2" type="ORF">GCM10007854_19090</name>
</gene>
<accession>A0ABQ5V2M5</accession>
<name>A0ABQ5V2M5_9PROT</name>
<dbReference type="EMBL" id="BSNJ01000004">
    <property type="protein sequence ID" value="GLQ20954.1"/>
    <property type="molecule type" value="Genomic_DNA"/>
</dbReference>
<protein>
    <submittedName>
        <fullName evidence="2">Uncharacterized protein</fullName>
    </submittedName>
</protein>
<reference evidence="2" key="1">
    <citation type="journal article" date="2014" name="Int. J. Syst. Evol. Microbiol.">
        <title>Complete genome of a new Firmicutes species belonging to the dominant human colonic microbiota ('Ruminococcus bicirculans') reveals two chromosomes and a selective capacity to utilize plant glucans.</title>
        <authorList>
            <consortium name="NISC Comparative Sequencing Program"/>
            <person name="Wegmann U."/>
            <person name="Louis P."/>
            <person name="Goesmann A."/>
            <person name="Henrissat B."/>
            <person name="Duncan S.H."/>
            <person name="Flint H.J."/>
        </authorList>
    </citation>
    <scope>NUCLEOTIDE SEQUENCE</scope>
    <source>
        <strain evidence="2">NBRC 108216</strain>
    </source>
</reference>
<organism evidence="2 3">
    <name type="scientific">Algimonas porphyrae</name>
    <dbReference type="NCBI Taxonomy" id="1128113"/>
    <lineage>
        <taxon>Bacteria</taxon>
        <taxon>Pseudomonadati</taxon>
        <taxon>Pseudomonadota</taxon>
        <taxon>Alphaproteobacteria</taxon>
        <taxon>Maricaulales</taxon>
        <taxon>Robiginitomaculaceae</taxon>
        <taxon>Algimonas</taxon>
    </lineage>
</organism>
<reference evidence="2" key="2">
    <citation type="submission" date="2023-01" db="EMBL/GenBank/DDBJ databases">
        <title>Draft genome sequence of Algimonas porphyrae strain NBRC 108216.</title>
        <authorList>
            <person name="Sun Q."/>
            <person name="Mori K."/>
        </authorList>
    </citation>
    <scope>NUCLEOTIDE SEQUENCE</scope>
    <source>
        <strain evidence="2">NBRC 108216</strain>
    </source>
</reference>
<evidence type="ECO:0000313" key="2">
    <source>
        <dbReference type="EMBL" id="GLQ20954.1"/>
    </source>
</evidence>
<evidence type="ECO:0000313" key="3">
    <source>
        <dbReference type="Proteomes" id="UP001161390"/>
    </source>
</evidence>
<proteinExistence type="predicted"/>